<dbReference type="EMBL" id="LXEP01000003">
    <property type="protein sequence ID" value="OAT23899.1"/>
    <property type="molecule type" value="Genomic_DNA"/>
</dbReference>
<accession>A0A1B7I633</accession>
<sequence>MPGDLINGQMACGAKYNEILIAGRPFVNVYAGLPATSKIKVIGVFNFASSNKLASNQVFNSLAMKNPNVERFRTSLELKALQRKVTR</sequence>
<name>A0A1B7I633_9ENTR</name>
<protein>
    <submittedName>
        <fullName evidence="1">Uncharacterized protein</fullName>
    </submittedName>
</protein>
<dbReference type="PATRIC" id="fig|1354253.4.peg.194"/>
<gene>
    <name evidence="1" type="ORF">M977_00189</name>
</gene>
<proteinExistence type="predicted"/>
<evidence type="ECO:0000313" key="1">
    <source>
        <dbReference type="EMBL" id="OAT23899.1"/>
    </source>
</evidence>
<organism evidence="1 2">
    <name type="scientific">Buttiauxella gaviniae ATCC 51604</name>
    <dbReference type="NCBI Taxonomy" id="1354253"/>
    <lineage>
        <taxon>Bacteria</taxon>
        <taxon>Pseudomonadati</taxon>
        <taxon>Pseudomonadota</taxon>
        <taxon>Gammaproteobacteria</taxon>
        <taxon>Enterobacterales</taxon>
        <taxon>Enterobacteriaceae</taxon>
        <taxon>Buttiauxella</taxon>
    </lineage>
</organism>
<comment type="caution">
    <text evidence="1">The sequence shown here is derived from an EMBL/GenBank/DDBJ whole genome shotgun (WGS) entry which is preliminary data.</text>
</comment>
<dbReference type="AlphaFoldDB" id="A0A1B7I633"/>
<dbReference type="Proteomes" id="UP000078504">
    <property type="component" value="Unassembled WGS sequence"/>
</dbReference>
<reference evidence="1 2" key="1">
    <citation type="submission" date="2016-04" db="EMBL/GenBank/DDBJ databases">
        <title>ATOL: Assembling a taxonomically balanced genome-scale reconstruction of the evolutionary history of the Enterobacteriaceae.</title>
        <authorList>
            <person name="Plunkett G.III."/>
            <person name="Neeno-Eckwall E.C."/>
            <person name="Glasner J.D."/>
            <person name="Perna N.T."/>
        </authorList>
    </citation>
    <scope>NUCLEOTIDE SEQUENCE [LARGE SCALE GENOMIC DNA]</scope>
    <source>
        <strain evidence="1 2">ATCC 51604</strain>
    </source>
</reference>
<evidence type="ECO:0000313" key="2">
    <source>
        <dbReference type="Proteomes" id="UP000078504"/>
    </source>
</evidence>